<dbReference type="Proteomes" id="UP000007581">
    <property type="component" value="Chromosome"/>
</dbReference>
<proteinExistence type="predicted"/>
<name>A0ABN4AFD1_RICTP</name>
<organism evidence="1 2">
    <name type="scientific">Rickettsia typhi str. TH1527</name>
    <dbReference type="NCBI Taxonomy" id="1003201"/>
    <lineage>
        <taxon>Bacteria</taxon>
        <taxon>Pseudomonadati</taxon>
        <taxon>Pseudomonadota</taxon>
        <taxon>Alphaproteobacteria</taxon>
        <taxon>Rickettsiales</taxon>
        <taxon>Rickettsiaceae</taxon>
        <taxon>Rickettsieae</taxon>
        <taxon>Rickettsia</taxon>
        <taxon>typhus group</taxon>
    </lineage>
</organism>
<protein>
    <submittedName>
        <fullName evidence="1">Uncharacterized protein</fullName>
    </submittedName>
</protein>
<dbReference type="EMBL" id="CP003397">
    <property type="protein sequence ID" value="AFE54583.1"/>
    <property type="molecule type" value="Genomic_DNA"/>
</dbReference>
<sequence length="433" mass="49129">MAPINVNLKCVIPIFENEIISDLPYNIRHIIHKLSSTIFSSVYSTVEGAFRKGYIVNNADCNWKNIAQSFAESPNDFSILHQECNSGLNIPINNIFTDAENNKHILLDQTVIHNQNGTANILGAIYKVTNNYMFSQGDITSTNGANFLGLNKCTEEEAISVLQNYHSYKATLIPRESFLDTLEKTLNHLGLYLDNISPMEMGKYILDQFGKTYDEPTTEKPSKDTNYDEYGNYYYYVVALGTLAIGSILGYTAKYVWDHYNGDIKNKNIELVRENKQLKYDNKQLKFSTLLYENFKNNACIFDELIKINNLDDLIRLAKSIPEFEYSILSLTNLNNEIIKLSSPSAIAINLPSASKILHEICDNLKGNDSFTTINSFARLITIIRIANSDSEEYKASIKEIFDIFISHYEEIEDLNYDTPLLAVSAYSSSEIV</sequence>
<evidence type="ECO:0000313" key="2">
    <source>
        <dbReference type="Proteomes" id="UP000007581"/>
    </source>
</evidence>
<keyword evidence="2" id="KW-1185">Reference proteome</keyword>
<evidence type="ECO:0000313" key="1">
    <source>
        <dbReference type="EMBL" id="AFE54583.1"/>
    </source>
</evidence>
<gene>
    <name evidence="1" type="ORF">RTTH1527_03590</name>
</gene>
<dbReference type="Pfam" id="PF17544">
    <property type="entry name" value="DUF5460"/>
    <property type="match status" value="1"/>
</dbReference>
<dbReference type="InterPro" id="IPR020182">
    <property type="entry name" value="DUF5460"/>
</dbReference>
<accession>A0ABN4AFD1</accession>
<reference evidence="1" key="1">
    <citation type="submission" date="2012-03" db="EMBL/GenBank/DDBJ databases">
        <authorList>
            <person name="Johnson S.L."/>
            <person name="Sims D."/>
            <person name="Han S."/>
            <person name="Bruce D.C."/>
            <person name="Dasch G.A."/>
        </authorList>
    </citation>
    <scope>NUCLEOTIDE SEQUENCE [LARGE SCALE GENOMIC DNA]</scope>
    <source>
        <strain evidence="1">TH1527</strain>
    </source>
</reference>